<gene>
    <name evidence="1" type="ORF">GCM10022246_01670</name>
</gene>
<dbReference type="EMBL" id="BAABAK010000001">
    <property type="protein sequence ID" value="GAA3950850.1"/>
    <property type="molecule type" value="Genomic_DNA"/>
</dbReference>
<proteinExistence type="predicted"/>
<sequence>MEINLKKERYSIVVYPHKEIIGKVKIMKDKLAHGVGNYKSRNSEAHMTIVEFVLIQMNLFFINFI</sequence>
<keyword evidence="2" id="KW-1185">Reference proteome</keyword>
<dbReference type="RefSeq" id="WP_344764201.1">
    <property type="nucleotide sequence ID" value="NZ_BAABAK010000001.1"/>
</dbReference>
<accession>A0ABP7NPE7</accession>
<name>A0ABP7NPE7_9SPHI</name>
<evidence type="ECO:0000313" key="1">
    <source>
        <dbReference type="EMBL" id="GAA3950850.1"/>
    </source>
</evidence>
<organism evidence="1 2">
    <name type="scientific">Pedobacter ginsengiterrae</name>
    <dbReference type="NCBI Taxonomy" id="871696"/>
    <lineage>
        <taxon>Bacteria</taxon>
        <taxon>Pseudomonadati</taxon>
        <taxon>Bacteroidota</taxon>
        <taxon>Sphingobacteriia</taxon>
        <taxon>Sphingobacteriales</taxon>
        <taxon>Sphingobacteriaceae</taxon>
        <taxon>Pedobacter</taxon>
    </lineage>
</organism>
<reference evidence="2" key="1">
    <citation type="journal article" date="2019" name="Int. J. Syst. Evol. Microbiol.">
        <title>The Global Catalogue of Microorganisms (GCM) 10K type strain sequencing project: providing services to taxonomists for standard genome sequencing and annotation.</title>
        <authorList>
            <consortium name="The Broad Institute Genomics Platform"/>
            <consortium name="The Broad Institute Genome Sequencing Center for Infectious Disease"/>
            <person name="Wu L."/>
            <person name="Ma J."/>
        </authorList>
    </citation>
    <scope>NUCLEOTIDE SEQUENCE [LARGE SCALE GENOMIC DNA]</scope>
    <source>
        <strain evidence="2">JCM 17338</strain>
    </source>
</reference>
<dbReference type="Proteomes" id="UP001501081">
    <property type="component" value="Unassembled WGS sequence"/>
</dbReference>
<comment type="caution">
    <text evidence="1">The sequence shown here is derived from an EMBL/GenBank/DDBJ whole genome shotgun (WGS) entry which is preliminary data.</text>
</comment>
<evidence type="ECO:0000313" key="2">
    <source>
        <dbReference type="Proteomes" id="UP001501081"/>
    </source>
</evidence>
<protein>
    <submittedName>
        <fullName evidence="1">Uncharacterized protein</fullName>
    </submittedName>
</protein>